<protein>
    <submittedName>
        <fullName evidence="1">Uncharacterized protein</fullName>
    </submittedName>
</protein>
<gene>
    <name evidence="1" type="ORF">RO07_00320</name>
</gene>
<dbReference type="EMBL" id="CP010310">
    <property type="protein sequence ID" value="AJC19325.1"/>
    <property type="molecule type" value="Genomic_DNA"/>
</dbReference>
<accession>A0ABM5RV49</accession>
<sequence length="402" mass="40711">MRGTHFRHSLFRGDIMKLSTSTFQRGWLARGLAGLMAGATFCATGAVFAQTLDFSRFMQSVNSSSTQPAGPVTPGVAPVAGSTGTYVQVLDGLINVTNPGGAQTFGPGRFGFTPQNMTPPVVVLPVNPGLLFAPRPVFLTAQPSGPKGDPDIVIPIAVPASPEIPTLPPPVVVLPLLSGAGYTFANWGSDGIANLGVGPAVFDSQSVLTKFTGTTSPFMVNSAVTAANAGHLNDLGWGRWVAGTVTDHGLPIDLTTLPSGMPYVVGRLTPDAALPVSGTMTYTLAGATPAIDRLTGAIGQLSGSLSIAFVSGSYSVTPNLNIAMNAGPKYVTGAGTTTVGADGSRAAFITLTQNVTGGACTGGNCTLTTQGMLTGAAANNAGLVYSLRGPDVQVTGAAGFKR</sequence>
<proteinExistence type="predicted"/>
<evidence type="ECO:0000313" key="2">
    <source>
        <dbReference type="Proteomes" id="UP000035086"/>
    </source>
</evidence>
<reference evidence="1" key="1">
    <citation type="submission" date="2016-11" db="EMBL/GenBank/DDBJ databases">
        <title>Complete Genome Sequencing of Pandoraea pulmonicola DSM 16583.</title>
        <authorList>
            <person name="Chan K.-G."/>
        </authorList>
    </citation>
    <scope>NUCLEOTIDE SEQUENCE</scope>
    <source>
        <strain evidence="1">DSM 16583</strain>
    </source>
</reference>
<keyword evidence="2" id="KW-1185">Reference proteome</keyword>
<dbReference type="Proteomes" id="UP000035086">
    <property type="component" value="Chromosome"/>
</dbReference>
<organism evidence="1 2">
    <name type="scientific">Pandoraea pulmonicola</name>
    <dbReference type="NCBI Taxonomy" id="93221"/>
    <lineage>
        <taxon>Bacteria</taxon>
        <taxon>Pseudomonadati</taxon>
        <taxon>Pseudomonadota</taxon>
        <taxon>Betaproteobacteria</taxon>
        <taxon>Burkholderiales</taxon>
        <taxon>Burkholderiaceae</taxon>
        <taxon>Pandoraea</taxon>
    </lineage>
</organism>
<evidence type="ECO:0000313" key="1">
    <source>
        <dbReference type="EMBL" id="AJC19325.1"/>
    </source>
</evidence>
<name>A0ABM5RV49_PANPU</name>